<gene>
    <name evidence="3" type="ORF">V1477_009459</name>
</gene>
<feature type="region of interest" description="Disordered" evidence="1">
    <location>
        <begin position="11"/>
        <end position="49"/>
    </location>
</feature>
<protein>
    <submittedName>
        <fullName evidence="3">Uncharacterized protein</fullName>
    </submittedName>
</protein>
<organism evidence="3 4">
    <name type="scientific">Vespula maculifrons</name>
    <name type="common">Eastern yellow jacket</name>
    <name type="synonym">Wasp</name>
    <dbReference type="NCBI Taxonomy" id="7453"/>
    <lineage>
        <taxon>Eukaryota</taxon>
        <taxon>Metazoa</taxon>
        <taxon>Ecdysozoa</taxon>
        <taxon>Arthropoda</taxon>
        <taxon>Hexapoda</taxon>
        <taxon>Insecta</taxon>
        <taxon>Pterygota</taxon>
        <taxon>Neoptera</taxon>
        <taxon>Endopterygota</taxon>
        <taxon>Hymenoptera</taxon>
        <taxon>Apocrita</taxon>
        <taxon>Aculeata</taxon>
        <taxon>Vespoidea</taxon>
        <taxon>Vespidae</taxon>
        <taxon>Vespinae</taxon>
        <taxon>Vespula</taxon>
    </lineage>
</organism>
<keyword evidence="2" id="KW-0472">Membrane</keyword>
<accession>A0ABD2C9U9</accession>
<evidence type="ECO:0000313" key="3">
    <source>
        <dbReference type="EMBL" id="KAL2741830.1"/>
    </source>
</evidence>
<evidence type="ECO:0000313" key="4">
    <source>
        <dbReference type="Proteomes" id="UP001607303"/>
    </source>
</evidence>
<name>A0ABD2C9U9_VESMC</name>
<reference evidence="3 4" key="1">
    <citation type="journal article" date="2024" name="Ann. Entomol. Soc. Am.">
        <title>Genomic analyses of the southern and eastern yellowjacket wasps (Hymenoptera: Vespidae) reveal evolutionary signatures of social life.</title>
        <authorList>
            <person name="Catto M.A."/>
            <person name="Caine P.B."/>
            <person name="Orr S.E."/>
            <person name="Hunt B.G."/>
            <person name="Goodisman M.A.D."/>
        </authorList>
    </citation>
    <scope>NUCLEOTIDE SEQUENCE [LARGE SCALE GENOMIC DNA]</scope>
    <source>
        <strain evidence="3">232</strain>
        <tissue evidence="3">Head and thorax</tissue>
    </source>
</reference>
<keyword evidence="4" id="KW-1185">Reference proteome</keyword>
<feature type="compositionally biased region" description="Low complexity" evidence="1">
    <location>
        <begin position="18"/>
        <end position="29"/>
    </location>
</feature>
<evidence type="ECO:0000256" key="2">
    <source>
        <dbReference type="SAM" id="Phobius"/>
    </source>
</evidence>
<proteinExistence type="predicted"/>
<dbReference type="Proteomes" id="UP001607303">
    <property type="component" value="Unassembled WGS sequence"/>
</dbReference>
<dbReference type="AlphaFoldDB" id="A0ABD2C9U9"/>
<comment type="caution">
    <text evidence="3">The sequence shown here is derived from an EMBL/GenBank/DDBJ whole genome shotgun (WGS) entry which is preliminary data.</text>
</comment>
<keyword evidence="2" id="KW-0812">Transmembrane</keyword>
<dbReference type="EMBL" id="JAYRBN010000058">
    <property type="protein sequence ID" value="KAL2741830.1"/>
    <property type="molecule type" value="Genomic_DNA"/>
</dbReference>
<feature type="transmembrane region" description="Helical" evidence="2">
    <location>
        <begin position="196"/>
        <end position="219"/>
    </location>
</feature>
<keyword evidence="2" id="KW-1133">Transmembrane helix</keyword>
<sequence length="223" mass="25275">MMKCDERKREMFSRRACSESGPHPSIPGSGPVGSGHLWGKRNQGRTSAPVVGDAKQPAIILKTRRSWPVAPIQCRSMFLLIFFKSSGQIRKIESTSAVMFGRTKIWLKRARNCRMWQGYNRGLRSMLCEFLSIDIRLARKYVNDKNATNTDKRELHCESGPVVKLRDMNSITLQDLNPSYNDIVEGPTDSRAVRTILIAVEACECISKICITIVVWFVLSPKR</sequence>
<evidence type="ECO:0000256" key="1">
    <source>
        <dbReference type="SAM" id="MobiDB-lite"/>
    </source>
</evidence>